<evidence type="ECO:0000313" key="2">
    <source>
        <dbReference type="EMBL" id="KAF2148064.1"/>
    </source>
</evidence>
<keyword evidence="1" id="KW-1133">Transmembrane helix</keyword>
<comment type="caution">
    <text evidence="2">The sequence shown here is derived from an EMBL/GenBank/DDBJ whole genome shotgun (WGS) entry which is preliminary data.</text>
</comment>
<dbReference type="EMBL" id="ML996094">
    <property type="protein sequence ID" value="KAF2148064.1"/>
    <property type="molecule type" value="Genomic_DNA"/>
</dbReference>
<sequence length="689" mass="75218">MSYTTIPVSLDVLPGSAPNGSTISRRSSFPLMPDDLSTQADKEAMSAPLGGRESPGRTETLWLMECAATIISVLCFTATIVVLRVYDGHLLAGWTFYFSINTIVAILAVITKSCFLFAMSAAISQSKWNWFHQRNDRLHLFDLIDQASRGPLGNIKFLLSSPPFHVLTLGTLITLASFTLDPVFQGLISTQGSLSAISLPAYVGKTSYMDGGRGVVAVTLAHAQNVPDFGIQAATYHGLQSNESLEVAQEITFSCSTGNCTWPVFASLAVCSECFDVSDQLRVYHNSSSYPVVAHILGQMGGLQGAGAAAPQSITTFGLDYVNASIDNANGGRMLSAGAARPIMKMTAKATGDPKLTVNFQQYESLLFAYTFIQADSAYLANQTSWEASHPTASECALYLCLQGLKTSVSEGILVEQEIARTRKRVQDSWSCEGYPSSNGTTSYPSTTDCTSDWQPINFSVNPAFGYPTVASKYDFQLDPSDLGIPEIDSKDSFNVTQTFLMGSIYYWTIGFLGNFFGDSVGYVFTGQIDGTDVFLDPILEPFYNSTNLSRTFDNLARSITYNFRNSNNKGQSGITQTWDISYAIRWQLVAVPAAILAGGVIFLIAIIIRTHQYKVPAWKSNAIATMVFSVDDQIRRQVRHRLRYSSLKEVGKIKVAMNKGVDGIELSNVYVSMTQAVPMESPTMERDM</sequence>
<keyword evidence="1" id="KW-0812">Transmembrane</keyword>
<name>A0A9P4MFM0_9PEZI</name>
<gene>
    <name evidence="2" type="ORF">K461DRAFT_298162</name>
</gene>
<feature type="transmembrane region" description="Helical" evidence="1">
    <location>
        <begin position="90"/>
        <end position="110"/>
    </location>
</feature>
<feature type="transmembrane region" description="Helical" evidence="1">
    <location>
        <begin position="61"/>
        <end position="83"/>
    </location>
</feature>
<dbReference type="Pfam" id="PF11374">
    <property type="entry name" value="DUF3176"/>
    <property type="match status" value="1"/>
</dbReference>
<dbReference type="PANTHER" id="PTHR35394">
    <property type="entry name" value="DUF3176 DOMAIN-CONTAINING PROTEIN"/>
    <property type="match status" value="1"/>
</dbReference>
<reference evidence="2" key="1">
    <citation type="journal article" date="2020" name="Stud. Mycol.">
        <title>101 Dothideomycetes genomes: a test case for predicting lifestyles and emergence of pathogens.</title>
        <authorList>
            <person name="Haridas S."/>
            <person name="Albert R."/>
            <person name="Binder M."/>
            <person name="Bloem J."/>
            <person name="Labutti K."/>
            <person name="Salamov A."/>
            <person name="Andreopoulos B."/>
            <person name="Baker S."/>
            <person name="Barry K."/>
            <person name="Bills G."/>
            <person name="Bluhm B."/>
            <person name="Cannon C."/>
            <person name="Castanera R."/>
            <person name="Culley D."/>
            <person name="Daum C."/>
            <person name="Ezra D."/>
            <person name="Gonzalez J."/>
            <person name="Henrissat B."/>
            <person name="Kuo A."/>
            <person name="Liang C."/>
            <person name="Lipzen A."/>
            <person name="Lutzoni F."/>
            <person name="Magnuson J."/>
            <person name="Mondo S."/>
            <person name="Nolan M."/>
            <person name="Ohm R."/>
            <person name="Pangilinan J."/>
            <person name="Park H.-J."/>
            <person name="Ramirez L."/>
            <person name="Alfaro M."/>
            <person name="Sun H."/>
            <person name="Tritt A."/>
            <person name="Yoshinaga Y."/>
            <person name="Zwiers L.-H."/>
            <person name="Turgeon B."/>
            <person name="Goodwin S."/>
            <person name="Spatafora J."/>
            <person name="Crous P."/>
            <person name="Grigoriev I."/>
        </authorList>
    </citation>
    <scope>NUCLEOTIDE SEQUENCE</scope>
    <source>
        <strain evidence="2">CBS 260.36</strain>
    </source>
</reference>
<dbReference type="OrthoDB" id="5242705at2759"/>
<evidence type="ECO:0000313" key="3">
    <source>
        <dbReference type="Proteomes" id="UP000799439"/>
    </source>
</evidence>
<dbReference type="InterPro" id="IPR021514">
    <property type="entry name" value="DUF3176"/>
</dbReference>
<organism evidence="2 3">
    <name type="scientific">Myriangium duriaei CBS 260.36</name>
    <dbReference type="NCBI Taxonomy" id="1168546"/>
    <lineage>
        <taxon>Eukaryota</taxon>
        <taxon>Fungi</taxon>
        <taxon>Dikarya</taxon>
        <taxon>Ascomycota</taxon>
        <taxon>Pezizomycotina</taxon>
        <taxon>Dothideomycetes</taxon>
        <taxon>Dothideomycetidae</taxon>
        <taxon>Myriangiales</taxon>
        <taxon>Myriangiaceae</taxon>
        <taxon>Myriangium</taxon>
    </lineage>
</organism>
<proteinExistence type="predicted"/>
<dbReference type="Proteomes" id="UP000799439">
    <property type="component" value="Unassembled WGS sequence"/>
</dbReference>
<feature type="transmembrane region" description="Helical" evidence="1">
    <location>
        <begin position="587"/>
        <end position="609"/>
    </location>
</feature>
<evidence type="ECO:0000256" key="1">
    <source>
        <dbReference type="SAM" id="Phobius"/>
    </source>
</evidence>
<dbReference type="PANTHER" id="PTHR35394:SF5">
    <property type="entry name" value="DUF3176 DOMAIN-CONTAINING PROTEIN"/>
    <property type="match status" value="1"/>
</dbReference>
<dbReference type="AlphaFoldDB" id="A0A9P4MFM0"/>
<protein>
    <submittedName>
        <fullName evidence="2">Uncharacterized protein</fullName>
    </submittedName>
</protein>
<keyword evidence="1" id="KW-0472">Membrane</keyword>
<accession>A0A9P4MFM0</accession>
<keyword evidence="3" id="KW-1185">Reference proteome</keyword>